<evidence type="ECO:0000259" key="2">
    <source>
        <dbReference type="Pfam" id="PF13240"/>
    </source>
</evidence>
<evidence type="ECO:0000313" key="5">
    <source>
        <dbReference type="Proteomes" id="UP000093514"/>
    </source>
</evidence>
<sequence length="267" mass="30332">MSKCPKCNKELSEEAKFCSECGEEITNISNKEHDSNNTKNTEPNEKNVADAKKGCLGCFGFIVIISIILAGIGSFFSNDVIKVTADEKELVKDISYSINGIGDYSFSTAKRYSVDVVVNEPVGSKELETISKIVAQKVKEEHDFNALIIGFYDYPEYINNGYTLGKATLAPEGDWSKADTVDTGQYNKMKFNYEFRDKDWANQLTKQEVRVWSAWKRLYKKVAENDISKIPDENEITNTIAERFNTTVNKVEDVLNKQIDWTYEDKK</sequence>
<dbReference type="AlphaFoldDB" id="A0A1C0ADC3"/>
<feature type="domain" description="Zinc-ribbon" evidence="2">
    <location>
        <begin position="3"/>
        <end position="23"/>
    </location>
</feature>
<evidence type="ECO:0000256" key="1">
    <source>
        <dbReference type="SAM" id="Phobius"/>
    </source>
</evidence>
<comment type="caution">
    <text evidence="4">The sequence shown here is derived from an EMBL/GenBank/DDBJ whole genome shotgun (WGS) entry which is preliminary data.</text>
</comment>
<reference evidence="4 5" key="2">
    <citation type="submission" date="2016-08" db="EMBL/GenBank/DDBJ databases">
        <title>Orenia metallireducens sp. nov. strain Z6, a Novel Metal-reducing Firmicute from the Deep Subsurface.</title>
        <authorList>
            <person name="Maxim B.I."/>
            <person name="Kenneth K."/>
            <person name="Flynn T.M."/>
            <person name="Oloughlin E.J."/>
            <person name="Locke R.A."/>
            <person name="Weber J.R."/>
            <person name="Egan S.M."/>
            <person name="Mackie R.I."/>
            <person name="Cann I.K."/>
        </authorList>
    </citation>
    <scope>NUCLEOTIDE SEQUENCE [LARGE SCALE GENOMIC DNA]</scope>
    <source>
        <strain evidence="4 5">Z6</strain>
    </source>
</reference>
<evidence type="ECO:0000313" key="4">
    <source>
        <dbReference type="EMBL" id="OCL28631.1"/>
    </source>
</evidence>
<keyword evidence="1" id="KW-0812">Transmembrane</keyword>
<accession>A0A1C0ADC3</accession>
<keyword evidence="5" id="KW-1185">Reference proteome</keyword>
<dbReference type="Proteomes" id="UP000093514">
    <property type="component" value="Unassembled WGS sequence"/>
</dbReference>
<name>A0A1C0ADC3_9FIRM</name>
<proteinExistence type="predicted"/>
<reference evidence="5" key="1">
    <citation type="submission" date="2016-07" db="EMBL/GenBank/DDBJ databases">
        <authorList>
            <person name="Florea S."/>
            <person name="Webb J.S."/>
            <person name="Jaromczyk J."/>
            <person name="Schardl C.L."/>
        </authorList>
    </citation>
    <scope>NUCLEOTIDE SEQUENCE [LARGE SCALE GENOMIC DNA]</scope>
    <source>
        <strain evidence="5">Z6</strain>
    </source>
</reference>
<dbReference type="InterPro" id="IPR032383">
    <property type="entry name" value="DUF4875"/>
</dbReference>
<dbReference type="Pfam" id="PF16175">
    <property type="entry name" value="DUF4875"/>
    <property type="match status" value="1"/>
</dbReference>
<dbReference type="RefSeq" id="WP_068714356.1">
    <property type="nucleotide sequence ID" value="NZ_LWDV01000003.1"/>
</dbReference>
<organism evidence="4 5">
    <name type="scientific">Orenia metallireducens</name>
    <dbReference type="NCBI Taxonomy" id="1413210"/>
    <lineage>
        <taxon>Bacteria</taxon>
        <taxon>Bacillati</taxon>
        <taxon>Bacillota</taxon>
        <taxon>Clostridia</taxon>
        <taxon>Halanaerobiales</taxon>
        <taxon>Halobacteroidaceae</taxon>
        <taxon>Orenia</taxon>
    </lineage>
</organism>
<dbReference type="InterPro" id="IPR026870">
    <property type="entry name" value="Zinc_ribbon_dom"/>
</dbReference>
<keyword evidence="1" id="KW-0472">Membrane</keyword>
<dbReference type="OrthoDB" id="2351908at2"/>
<keyword evidence="1" id="KW-1133">Transmembrane helix</keyword>
<gene>
    <name evidence="4" type="ORF">U472_00295</name>
</gene>
<dbReference type="EMBL" id="LWDV01000003">
    <property type="protein sequence ID" value="OCL28631.1"/>
    <property type="molecule type" value="Genomic_DNA"/>
</dbReference>
<protein>
    <submittedName>
        <fullName evidence="4">Uncharacterized protein</fullName>
    </submittedName>
</protein>
<dbReference type="Pfam" id="PF13240">
    <property type="entry name" value="Zn_Ribbon_1"/>
    <property type="match status" value="1"/>
</dbReference>
<feature type="domain" description="DUF4875" evidence="3">
    <location>
        <begin position="94"/>
        <end position="252"/>
    </location>
</feature>
<feature type="transmembrane region" description="Helical" evidence="1">
    <location>
        <begin position="54"/>
        <end position="76"/>
    </location>
</feature>
<evidence type="ECO:0000259" key="3">
    <source>
        <dbReference type="Pfam" id="PF16175"/>
    </source>
</evidence>